<comment type="domain">
    <text evidence="6">The nitrogen atoms of the two glycine residues in the GGXR motif define the oxyanion hole, and stabilize the oxyanion that forms during the nucleophilic attack by the catalytic serine during substrate cleavage.</text>
</comment>
<dbReference type="CDD" id="cd07214">
    <property type="entry name" value="Pat17_isozyme_like"/>
    <property type="match status" value="1"/>
</dbReference>
<dbReference type="PROSITE" id="PS51635">
    <property type="entry name" value="PNPLA"/>
    <property type="match status" value="1"/>
</dbReference>
<dbReference type="EC" id="3.1.1.-" evidence="6"/>
<dbReference type="AlphaFoldDB" id="A0A2I4E9M1"/>
<keyword evidence="4 6" id="KW-0442">Lipid degradation</keyword>
<proteinExistence type="inferred from homology"/>
<gene>
    <name evidence="8" type="primary">LOC108987622</name>
</gene>
<keyword evidence="7" id="KW-1185">Reference proteome</keyword>
<dbReference type="Proteomes" id="UP000235220">
    <property type="component" value="Chromosome 6"/>
</dbReference>
<dbReference type="GO" id="GO:0006952">
    <property type="term" value="P:defense response"/>
    <property type="evidence" value="ECO:0007669"/>
    <property type="project" value="UniProtKB-KW"/>
</dbReference>
<evidence type="ECO:0000313" key="8">
    <source>
        <dbReference type="RefSeq" id="XP_018816101.1"/>
    </source>
</evidence>
<keyword evidence="5 6" id="KW-0443">Lipid metabolism</keyword>
<name>A0A2I4E9M1_JUGRE</name>
<evidence type="ECO:0000256" key="2">
    <source>
        <dbReference type="ARBA" id="ARBA00022801"/>
    </source>
</evidence>
<comment type="function">
    <text evidence="6">Lipolytic acyl hydrolase (LAH).</text>
</comment>
<keyword evidence="3" id="KW-0611">Plant defense</keyword>
<dbReference type="GeneID" id="108987622"/>
<comment type="similarity">
    <text evidence="1 6">Belongs to the patatin family.</text>
</comment>
<dbReference type="Gramene" id="Jr06_07240_p1">
    <property type="protein sequence ID" value="cds.Jr06_07240_p1"/>
    <property type="gene ID" value="Jr06_07240"/>
</dbReference>
<sequence length="415" mass="45701">MEKTTPIQPHDQHPTCRNLTTILSIDGGGIRGIIPAAILAFLESQLQELDGKEARLADYFDVIAGTSTGGLVTAMLATPNENNRPLFDAKDIKPFYLEHGPRIFPQYSGLFGAIRKIFRSLTGPKYDGKYLHGVLTEKLGETRLDSTLTNVVIPTFDIKHLQPTIFSSHEAKKDPCLNARLSDICIGTSAAPTYLPAHHFSHRNGDGNFSKFNLIDGGVVANNPALVAINQVTKQILDENPDFFPTKSTDYGQFLVISIGTGSGKIEKRYNAKMAAKWGLLNWLIHGGSVPLVDVFTQASSDMVDLNLAVVFQALHSEENYLRIQDDTLTGTAASVDDSTIENLNKLVEIGERLLKKHVSRVNLQTGLFEPVKHCGTNEEALRLLAKKLSQERKCREGKLAYKENLKVDQAATHL</sequence>
<dbReference type="GO" id="GO:0047372">
    <property type="term" value="F:monoacylglycerol lipase activity"/>
    <property type="evidence" value="ECO:0000318"/>
    <property type="project" value="GO_Central"/>
</dbReference>
<dbReference type="OrthoDB" id="1658288at2759"/>
<dbReference type="GO" id="GO:0016042">
    <property type="term" value="P:lipid catabolic process"/>
    <property type="evidence" value="ECO:0007669"/>
    <property type="project" value="UniProtKB-UniRule"/>
</dbReference>
<dbReference type="KEGG" id="jre:108987622"/>
<evidence type="ECO:0000256" key="6">
    <source>
        <dbReference type="RuleBase" id="RU361262"/>
    </source>
</evidence>
<evidence type="ECO:0000256" key="3">
    <source>
        <dbReference type="ARBA" id="ARBA00022821"/>
    </source>
</evidence>
<dbReference type="InterPro" id="IPR002641">
    <property type="entry name" value="PNPLA_dom"/>
</dbReference>
<dbReference type="Pfam" id="PF01734">
    <property type="entry name" value="Patatin"/>
    <property type="match status" value="1"/>
</dbReference>
<dbReference type="RefSeq" id="XP_018816101.1">
    <property type="nucleotide sequence ID" value="XM_018960556.2"/>
</dbReference>
<evidence type="ECO:0000256" key="5">
    <source>
        <dbReference type="ARBA" id="ARBA00023098"/>
    </source>
</evidence>
<evidence type="ECO:0000313" key="7">
    <source>
        <dbReference type="Proteomes" id="UP000235220"/>
    </source>
</evidence>
<dbReference type="PANTHER" id="PTHR32176">
    <property type="entry name" value="XYLOSE ISOMERASE"/>
    <property type="match status" value="1"/>
</dbReference>
<dbReference type="SUPFAM" id="SSF52151">
    <property type="entry name" value="FabD/lysophospholipase-like"/>
    <property type="match status" value="1"/>
</dbReference>
<reference evidence="8" key="1">
    <citation type="submission" date="2025-08" db="UniProtKB">
        <authorList>
            <consortium name="RefSeq"/>
        </authorList>
    </citation>
    <scope>IDENTIFICATION</scope>
    <source>
        <tissue evidence="8">Leaves</tissue>
    </source>
</reference>
<organism evidence="7 8">
    <name type="scientific">Juglans regia</name>
    <name type="common">English walnut</name>
    <dbReference type="NCBI Taxonomy" id="51240"/>
    <lineage>
        <taxon>Eukaryota</taxon>
        <taxon>Viridiplantae</taxon>
        <taxon>Streptophyta</taxon>
        <taxon>Embryophyta</taxon>
        <taxon>Tracheophyta</taxon>
        <taxon>Spermatophyta</taxon>
        <taxon>Magnoliopsida</taxon>
        <taxon>eudicotyledons</taxon>
        <taxon>Gunneridae</taxon>
        <taxon>Pentapetalae</taxon>
        <taxon>rosids</taxon>
        <taxon>fabids</taxon>
        <taxon>Fagales</taxon>
        <taxon>Juglandaceae</taxon>
        <taxon>Juglans</taxon>
    </lineage>
</organism>
<evidence type="ECO:0000256" key="4">
    <source>
        <dbReference type="ARBA" id="ARBA00022963"/>
    </source>
</evidence>
<evidence type="ECO:0000256" key="1">
    <source>
        <dbReference type="ARBA" id="ARBA00010240"/>
    </source>
</evidence>
<accession>A0A2I4E9M1</accession>
<protein>
    <recommendedName>
        <fullName evidence="6">Patatin</fullName>
        <ecNumber evidence="6">3.1.1.-</ecNumber>
    </recommendedName>
</protein>
<keyword evidence="2 6" id="KW-0378">Hydrolase</keyword>
<dbReference type="PANTHER" id="PTHR32176:SF115">
    <property type="entry name" value="PATATIN-LIKE PROTEIN 3"/>
    <property type="match status" value="1"/>
</dbReference>
<dbReference type="Gene3D" id="3.40.1090.10">
    <property type="entry name" value="Cytosolic phospholipase A2 catalytic domain"/>
    <property type="match status" value="1"/>
</dbReference>
<dbReference type="InterPro" id="IPR016035">
    <property type="entry name" value="Acyl_Trfase/lysoPLipase"/>
</dbReference>
<dbReference type="GO" id="GO:0004620">
    <property type="term" value="F:phospholipase activity"/>
    <property type="evidence" value="ECO:0000318"/>
    <property type="project" value="GO_Central"/>
</dbReference>
<dbReference type="FunFam" id="3.40.1090.10:FF:000005">
    <property type="entry name" value="Patatin"/>
    <property type="match status" value="1"/>
</dbReference>